<protein>
    <recommendedName>
        <fullName evidence="3">NADH dehydrogenase [ubiquinone] 1 beta subcomplex subunit 10</fullName>
    </recommendedName>
</protein>
<dbReference type="Pfam" id="PF10249">
    <property type="entry name" value="NDUFB10"/>
    <property type="match status" value="1"/>
</dbReference>
<proteinExistence type="inferred from homology"/>
<dbReference type="InterPro" id="IPR019377">
    <property type="entry name" value="NADH_UbQ_OxRdtase_su10"/>
</dbReference>
<reference evidence="10 11" key="1">
    <citation type="submission" date="2019-05" db="EMBL/GenBank/DDBJ databases">
        <title>Another draft genome of Portunus trituberculatus and its Hox gene families provides insights of decapod evolution.</title>
        <authorList>
            <person name="Jeong J.-H."/>
            <person name="Song I."/>
            <person name="Kim S."/>
            <person name="Choi T."/>
            <person name="Kim D."/>
            <person name="Ryu S."/>
            <person name="Kim W."/>
        </authorList>
    </citation>
    <scope>NUCLEOTIDE SEQUENCE [LARGE SCALE GENOMIC DNA]</scope>
    <source>
        <tissue evidence="10">Muscle</tissue>
    </source>
</reference>
<evidence type="ECO:0000313" key="11">
    <source>
        <dbReference type="Proteomes" id="UP000324222"/>
    </source>
</evidence>
<dbReference type="GO" id="GO:0005743">
    <property type="term" value="C:mitochondrial inner membrane"/>
    <property type="evidence" value="ECO:0007669"/>
    <property type="project" value="UniProtKB-SubCell"/>
</dbReference>
<dbReference type="AlphaFoldDB" id="A0A5B7IG21"/>
<accession>A0A5B7IG21</accession>
<keyword evidence="7" id="KW-0249">Electron transport</keyword>
<keyword evidence="10" id="KW-0830">Ubiquinone</keyword>
<keyword evidence="9" id="KW-0472">Membrane</keyword>
<dbReference type="PANTHER" id="PTHR13094">
    <property type="entry name" value="NADH-UBIQUINONE OXIDOREDUCTASE PDSW SUBUNIT"/>
    <property type="match status" value="1"/>
</dbReference>
<dbReference type="InterPro" id="IPR039993">
    <property type="entry name" value="NDUFB10"/>
</dbReference>
<evidence type="ECO:0000256" key="6">
    <source>
        <dbReference type="ARBA" id="ARBA00022792"/>
    </source>
</evidence>
<gene>
    <name evidence="10" type="primary">NDUBA_1</name>
    <name evidence="10" type="ORF">E2C01_075117</name>
</gene>
<dbReference type="PANTHER" id="PTHR13094:SF1">
    <property type="entry name" value="NADH DEHYDROGENASE [UBIQUINONE] 1 BETA SUBCOMPLEX SUBUNIT 10"/>
    <property type="match status" value="1"/>
</dbReference>
<evidence type="ECO:0000256" key="1">
    <source>
        <dbReference type="ARBA" id="ARBA00004443"/>
    </source>
</evidence>
<keyword evidence="4" id="KW-0813">Transport</keyword>
<evidence type="ECO:0000256" key="3">
    <source>
        <dbReference type="ARBA" id="ARBA00014109"/>
    </source>
</evidence>
<comment type="caution">
    <text evidence="10">The sequence shown here is derived from an EMBL/GenBank/DDBJ whole genome shotgun (WGS) entry which is preliminary data.</text>
</comment>
<comment type="subcellular location">
    <subcellularLocation>
        <location evidence="1">Mitochondrion inner membrane</location>
        <topology evidence="1">Peripheral membrane protein</topology>
        <orientation evidence="1">Matrix side</orientation>
    </subcellularLocation>
</comment>
<evidence type="ECO:0000256" key="9">
    <source>
        <dbReference type="ARBA" id="ARBA00023136"/>
    </source>
</evidence>
<evidence type="ECO:0000313" key="10">
    <source>
        <dbReference type="EMBL" id="MPC80537.1"/>
    </source>
</evidence>
<keyword evidence="8" id="KW-0496">Mitochondrion</keyword>
<dbReference type="OrthoDB" id="6017729at2759"/>
<evidence type="ECO:0000256" key="4">
    <source>
        <dbReference type="ARBA" id="ARBA00022448"/>
    </source>
</evidence>
<sequence>MHCFTESVVANNRPQYNWYHQQFRRVPTIDECYTDDIVCYTEANEQFKRDKLEALAAASLTLEAFLKTVATVVNSGNGL</sequence>
<keyword evidence="11" id="KW-1185">Reference proteome</keyword>
<dbReference type="Proteomes" id="UP000324222">
    <property type="component" value="Unassembled WGS sequence"/>
</dbReference>
<keyword evidence="5" id="KW-0679">Respiratory chain</keyword>
<evidence type="ECO:0000256" key="2">
    <source>
        <dbReference type="ARBA" id="ARBA00008317"/>
    </source>
</evidence>
<organism evidence="10 11">
    <name type="scientific">Portunus trituberculatus</name>
    <name type="common">Swimming crab</name>
    <name type="synonym">Neptunus trituberculatus</name>
    <dbReference type="NCBI Taxonomy" id="210409"/>
    <lineage>
        <taxon>Eukaryota</taxon>
        <taxon>Metazoa</taxon>
        <taxon>Ecdysozoa</taxon>
        <taxon>Arthropoda</taxon>
        <taxon>Crustacea</taxon>
        <taxon>Multicrustacea</taxon>
        <taxon>Malacostraca</taxon>
        <taxon>Eumalacostraca</taxon>
        <taxon>Eucarida</taxon>
        <taxon>Decapoda</taxon>
        <taxon>Pleocyemata</taxon>
        <taxon>Brachyura</taxon>
        <taxon>Eubrachyura</taxon>
        <taxon>Portunoidea</taxon>
        <taxon>Portunidae</taxon>
        <taxon>Portuninae</taxon>
        <taxon>Portunus</taxon>
    </lineage>
</organism>
<comment type="similarity">
    <text evidence="2">Belongs to the complex I NDUFB10 subunit family.</text>
</comment>
<keyword evidence="6" id="KW-0999">Mitochondrion inner membrane</keyword>
<evidence type="ECO:0000256" key="7">
    <source>
        <dbReference type="ARBA" id="ARBA00022982"/>
    </source>
</evidence>
<name>A0A5B7IG21_PORTR</name>
<evidence type="ECO:0000256" key="8">
    <source>
        <dbReference type="ARBA" id="ARBA00023128"/>
    </source>
</evidence>
<dbReference type="EMBL" id="VSRR010054310">
    <property type="protein sequence ID" value="MPC80537.1"/>
    <property type="molecule type" value="Genomic_DNA"/>
</dbReference>
<evidence type="ECO:0000256" key="5">
    <source>
        <dbReference type="ARBA" id="ARBA00022660"/>
    </source>
</evidence>
<dbReference type="GO" id="GO:0045271">
    <property type="term" value="C:respiratory chain complex I"/>
    <property type="evidence" value="ECO:0007669"/>
    <property type="project" value="UniProtKB-ARBA"/>
</dbReference>